<keyword evidence="1" id="KW-0645">Protease</keyword>
<dbReference type="Pfam" id="PF17771">
    <property type="entry name" value="ADAMTS_CR_2"/>
    <property type="match status" value="1"/>
</dbReference>
<feature type="binding site" evidence="8">
    <location>
        <position position="352"/>
    </location>
    <ligand>
        <name>Zn(2+)</name>
        <dbReference type="ChEBI" id="CHEBI:29105"/>
        <note>catalytic</note>
    </ligand>
</feature>
<keyword evidence="2 8" id="KW-0479">Metal-binding</keyword>
<dbReference type="Proteomes" id="UP001165740">
    <property type="component" value="Chromosome 10"/>
</dbReference>
<evidence type="ECO:0000256" key="4">
    <source>
        <dbReference type="ARBA" id="ARBA00022833"/>
    </source>
</evidence>
<evidence type="ECO:0000256" key="1">
    <source>
        <dbReference type="ARBA" id="ARBA00022670"/>
    </source>
</evidence>
<keyword evidence="7" id="KW-0325">Glycoprotein</keyword>
<dbReference type="SUPFAM" id="SSF55486">
    <property type="entry name" value="Metalloproteases ('zincins'), catalytic domain"/>
    <property type="match status" value="1"/>
</dbReference>
<protein>
    <submittedName>
        <fullName evidence="12">Zinc metalloproteinase/disintegrin-like</fullName>
    </submittedName>
</protein>
<feature type="active site" evidence="8">
    <location>
        <position position="349"/>
    </location>
</feature>
<evidence type="ECO:0000256" key="3">
    <source>
        <dbReference type="ARBA" id="ARBA00022801"/>
    </source>
</evidence>
<feature type="binding site" evidence="8">
    <location>
        <position position="358"/>
    </location>
    <ligand>
        <name>Zn(2+)</name>
        <dbReference type="ChEBI" id="CHEBI:29105"/>
        <note>catalytic</note>
    </ligand>
</feature>
<dbReference type="Gene3D" id="3.40.390.10">
    <property type="entry name" value="Collagenase (Catalytic Domain)"/>
    <property type="match status" value="1"/>
</dbReference>
<evidence type="ECO:0000256" key="6">
    <source>
        <dbReference type="ARBA" id="ARBA00023157"/>
    </source>
</evidence>
<organism evidence="11 12">
    <name type="scientific">Biomphalaria glabrata</name>
    <name type="common">Bloodfluke planorb</name>
    <name type="synonym">Freshwater snail</name>
    <dbReference type="NCBI Taxonomy" id="6526"/>
    <lineage>
        <taxon>Eukaryota</taxon>
        <taxon>Metazoa</taxon>
        <taxon>Spiralia</taxon>
        <taxon>Lophotrochozoa</taxon>
        <taxon>Mollusca</taxon>
        <taxon>Gastropoda</taxon>
        <taxon>Heterobranchia</taxon>
        <taxon>Euthyneura</taxon>
        <taxon>Panpulmonata</taxon>
        <taxon>Hygrophila</taxon>
        <taxon>Lymnaeoidea</taxon>
        <taxon>Planorbidae</taxon>
        <taxon>Biomphalaria</taxon>
    </lineage>
</organism>
<dbReference type="Pfam" id="PF13688">
    <property type="entry name" value="Reprolysin_5"/>
    <property type="match status" value="1"/>
</dbReference>
<dbReference type="OrthoDB" id="6097485at2759"/>
<dbReference type="GO" id="GO:0006508">
    <property type="term" value="P:proteolysis"/>
    <property type="evidence" value="ECO:0007669"/>
    <property type="project" value="UniProtKB-KW"/>
</dbReference>
<evidence type="ECO:0000259" key="10">
    <source>
        <dbReference type="PROSITE" id="PS50215"/>
    </source>
</evidence>
<feature type="signal peptide" evidence="9">
    <location>
        <begin position="1"/>
        <end position="22"/>
    </location>
</feature>
<evidence type="ECO:0000313" key="12">
    <source>
        <dbReference type="RefSeq" id="XP_055901326.1"/>
    </source>
</evidence>
<feature type="domain" description="Peptidase M12B" evidence="10">
    <location>
        <begin position="188"/>
        <end position="408"/>
    </location>
</feature>
<dbReference type="GO" id="GO:0004222">
    <property type="term" value="F:metalloendopeptidase activity"/>
    <property type="evidence" value="ECO:0007669"/>
    <property type="project" value="InterPro"/>
</dbReference>
<dbReference type="InterPro" id="IPR024079">
    <property type="entry name" value="MetalloPept_cat_dom_sf"/>
</dbReference>
<sequence length="510" mass="57498">MVNVQAYVLMLVMLTLLPEVTSTIVNVNVLSRTEGGIPDRVQLTYTKGSTAVELNLEHVPHATLNVPVHTVKTLDSGQARVEQELLPPSQDIHYYQDTVNGAAVQINEIKLFDQQKSTFSVKGHFHHNGELHSIAPAQRFRRQSSPVANVRHVIKKATLTNMSGREIVLQGALLEREARQSSKSLEKVMIDVLAVVDHSAFRRFERQCHHDRNLTLQKIREHYTFIVNGVDLMYRRINSTLVDIRVKLVKIIIIENYHDFSLPFPHHNDSKQVEGFDVLKKLSHFVKSYNLTEHSDHVMMFVGRELSGDGSPGLLGISWLSSMCSTNGSSVSVVEDVHDYDVILTAAHELGHSLSAQHDHWLTNDCFGLDYFIMAPYESSATTAESNRFNPWIFSDCSIQYFATFISSLLETDHGRTCLTESVSVSPDIPDLKDKYFGQVMPPEQQCRNTYGKGSYHCKVGYNSTEICIALYCYDPNQMDCFPQRALSGTECDKGKICRLGHCADNDHNV</sequence>
<dbReference type="PANTHER" id="PTHR11905:SF159">
    <property type="entry name" value="ADAM METALLOPROTEASE"/>
    <property type="match status" value="1"/>
</dbReference>
<dbReference type="AlphaFoldDB" id="A0A9W3BPJ7"/>
<dbReference type="InterPro" id="IPR041645">
    <property type="entry name" value="ADAMTS_CR_2"/>
</dbReference>
<dbReference type="OMA" id="STEICIA"/>
<keyword evidence="5" id="KW-0482">Metalloprotease</keyword>
<gene>
    <name evidence="12" type="primary">LOC106061523</name>
</gene>
<dbReference type="GeneID" id="106061523"/>
<dbReference type="InterPro" id="IPR001590">
    <property type="entry name" value="Peptidase_M12B"/>
</dbReference>
<dbReference type="Gene3D" id="3.40.1620.60">
    <property type="match status" value="1"/>
</dbReference>
<proteinExistence type="predicted"/>
<dbReference type="RefSeq" id="XP_055901326.1">
    <property type="nucleotide sequence ID" value="XM_056045351.1"/>
</dbReference>
<dbReference type="PANTHER" id="PTHR11905">
    <property type="entry name" value="ADAM A DISINTEGRIN AND METALLOPROTEASE DOMAIN"/>
    <property type="match status" value="1"/>
</dbReference>
<feature type="chain" id="PRO_5040960350" evidence="9">
    <location>
        <begin position="23"/>
        <end position="510"/>
    </location>
</feature>
<keyword evidence="11" id="KW-1185">Reference proteome</keyword>
<keyword evidence="9" id="KW-0732">Signal</keyword>
<evidence type="ECO:0000256" key="7">
    <source>
        <dbReference type="ARBA" id="ARBA00023180"/>
    </source>
</evidence>
<keyword evidence="3" id="KW-0378">Hydrolase</keyword>
<reference evidence="12" key="1">
    <citation type="submission" date="2025-08" db="UniProtKB">
        <authorList>
            <consortium name="RefSeq"/>
        </authorList>
    </citation>
    <scope>IDENTIFICATION</scope>
</reference>
<keyword evidence="6" id="KW-1015">Disulfide bond</keyword>
<dbReference type="GO" id="GO:0046872">
    <property type="term" value="F:metal ion binding"/>
    <property type="evidence" value="ECO:0007669"/>
    <property type="project" value="UniProtKB-KW"/>
</dbReference>
<comment type="caution">
    <text evidence="8">Lacks conserved residue(s) required for the propagation of feature annotation.</text>
</comment>
<evidence type="ECO:0000313" key="11">
    <source>
        <dbReference type="Proteomes" id="UP001165740"/>
    </source>
</evidence>
<accession>A0A9W3BPJ7</accession>
<keyword evidence="4 8" id="KW-0862">Zinc</keyword>
<evidence type="ECO:0000256" key="2">
    <source>
        <dbReference type="ARBA" id="ARBA00022723"/>
    </source>
</evidence>
<name>A0A9W3BPJ7_BIOGL</name>
<feature type="binding site" evidence="8">
    <location>
        <position position="348"/>
    </location>
    <ligand>
        <name>Zn(2+)</name>
        <dbReference type="ChEBI" id="CHEBI:29105"/>
        <note>catalytic</note>
    </ligand>
</feature>
<dbReference type="PROSITE" id="PS50215">
    <property type="entry name" value="ADAM_MEPRO"/>
    <property type="match status" value="1"/>
</dbReference>
<evidence type="ECO:0000256" key="5">
    <source>
        <dbReference type="ARBA" id="ARBA00023049"/>
    </source>
</evidence>
<evidence type="ECO:0000256" key="8">
    <source>
        <dbReference type="PROSITE-ProRule" id="PRU00276"/>
    </source>
</evidence>
<evidence type="ECO:0000256" key="9">
    <source>
        <dbReference type="SAM" id="SignalP"/>
    </source>
</evidence>